<dbReference type="AlphaFoldDB" id="A0AA38HJ19"/>
<keyword evidence="2" id="KW-1185">Reference proteome</keyword>
<feature type="non-terminal residue" evidence="1">
    <location>
        <position position="1"/>
    </location>
</feature>
<dbReference type="Proteomes" id="UP001168821">
    <property type="component" value="Unassembled WGS sequence"/>
</dbReference>
<protein>
    <submittedName>
        <fullName evidence="1">Uncharacterized protein</fullName>
    </submittedName>
</protein>
<evidence type="ECO:0000313" key="2">
    <source>
        <dbReference type="Proteomes" id="UP001168821"/>
    </source>
</evidence>
<sequence length="209" mass="24304">PPQECLVMAIKVYPKNGDVQVTPCERNDKCFPVYDPGCESDGPVCCPTQCKPDPCPPFHARDAIRIREFEVERTFDIRSVCGDRPFMALQRCMVMEFKRPCDCDWQWDVKPLRVTTDGQVVFRWPTEFLRAEPGYWYVRLVVDGQPVKYLPFYKPFAKVNVHSTEPTEDDRCGRCHEPWSVCCCDRPEVDEEPWEYDPECGGCKSDRCD</sequence>
<reference evidence="1" key="1">
    <citation type="journal article" date="2023" name="G3 (Bethesda)">
        <title>Whole genome assemblies of Zophobas morio and Tenebrio molitor.</title>
        <authorList>
            <person name="Kaur S."/>
            <person name="Stinson S.A."/>
            <person name="diCenzo G.C."/>
        </authorList>
    </citation>
    <scope>NUCLEOTIDE SEQUENCE</scope>
    <source>
        <strain evidence="1">QUZm001</strain>
    </source>
</reference>
<gene>
    <name evidence="1" type="ORF">Zmor_012091</name>
</gene>
<organism evidence="1 2">
    <name type="scientific">Zophobas morio</name>
    <dbReference type="NCBI Taxonomy" id="2755281"/>
    <lineage>
        <taxon>Eukaryota</taxon>
        <taxon>Metazoa</taxon>
        <taxon>Ecdysozoa</taxon>
        <taxon>Arthropoda</taxon>
        <taxon>Hexapoda</taxon>
        <taxon>Insecta</taxon>
        <taxon>Pterygota</taxon>
        <taxon>Neoptera</taxon>
        <taxon>Endopterygota</taxon>
        <taxon>Coleoptera</taxon>
        <taxon>Polyphaga</taxon>
        <taxon>Cucujiformia</taxon>
        <taxon>Tenebrionidae</taxon>
        <taxon>Zophobas</taxon>
    </lineage>
</organism>
<evidence type="ECO:0000313" key="1">
    <source>
        <dbReference type="EMBL" id="KAJ3616050.1"/>
    </source>
</evidence>
<name>A0AA38HJ19_9CUCU</name>
<accession>A0AA38HJ19</accession>
<dbReference type="EMBL" id="JALNTZ010003750">
    <property type="protein sequence ID" value="KAJ3616050.1"/>
    <property type="molecule type" value="Genomic_DNA"/>
</dbReference>
<proteinExistence type="predicted"/>
<comment type="caution">
    <text evidence="1">The sequence shown here is derived from an EMBL/GenBank/DDBJ whole genome shotgun (WGS) entry which is preliminary data.</text>
</comment>